<dbReference type="Gene3D" id="2.60.40.150">
    <property type="entry name" value="C2 domain"/>
    <property type="match status" value="1"/>
</dbReference>
<feature type="transmembrane region" description="Helical" evidence="6">
    <location>
        <begin position="254"/>
        <end position="280"/>
    </location>
</feature>
<evidence type="ECO:0000256" key="1">
    <source>
        <dbReference type="ARBA" id="ARBA00004141"/>
    </source>
</evidence>
<dbReference type="AlphaFoldDB" id="A0AAV5DRB1"/>
<keyword evidence="5 6" id="KW-0472">Membrane</keyword>
<proteinExistence type="predicted"/>
<keyword evidence="4 6" id="KW-1133">Transmembrane helix</keyword>
<feature type="transmembrane region" description="Helical" evidence="6">
    <location>
        <begin position="225"/>
        <end position="242"/>
    </location>
</feature>
<evidence type="ECO:0000313" key="10">
    <source>
        <dbReference type="Proteomes" id="UP001054889"/>
    </source>
</evidence>
<dbReference type="Proteomes" id="UP001054889">
    <property type="component" value="Unassembled WGS sequence"/>
</dbReference>
<evidence type="ECO:0000256" key="6">
    <source>
        <dbReference type="SAM" id="Phobius"/>
    </source>
</evidence>
<feature type="domain" description="C2" evidence="7">
    <location>
        <begin position="60"/>
        <end position="127"/>
    </location>
</feature>
<dbReference type="GO" id="GO:0016020">
    <property type="term" value="C:membrane"/>
    <property type="evidence" value="ECO:0007669"/>
    <property type="project" value="UniProtKB-SubCell"/>
</dbReference>
<dbReference type="InterPro" id="IPR013583">
    <property type="entry name" value="MCTP_C"/>
</dbReference>
<dbReference type="InterPro" id="IPR035892">
    <property type="entry name" value="C2_domain_sf"/>
</dbReference>
<evidence type="ECO:0000256" key="2">
    <source>
        <dbReference type="ARBA" id="ARBA00022692"/>
    </source>
</evidence>
<dbReference type="InterPro" id="IPR000008">
    <property type="entry name" value="C2_dom"/>
</dbReference>
<evidence type="ECO:0000259" key="7">
    <source>
        <dbReference type="Pfam" id="PF00168"/>
    </source>
</evidence>
<dbReference type="Pfam" id="PF08372">
    <property type="entry name" value="PRT_C"/>
    <property type="match status" value="1"/>
</dbReference>
<protein>
    <recommendedName>
        <fullName evidence="11">Phosphoribosyltransferase C-terminal domain-containing protein</fullName>
    </recommendedName>
</protein>
<evidence type="ECO:0000313" key="9">
    <source>
        <dbReference type="EMBL" id="GJN13619.1"/>
    </source>
</evidence>
<comment type="subcellular location">
    <subcellularLocation>
        <location evidence="1">Membrane</location>
        <topology evidence="1">Multi-pass membrane protein</topology>
    </subcellularLocation>
</comment>
<accession>A0AAV5DRB1</accession>
<evidence type="ECO:0000259" key="8">
    <source>
        <dbReference type="Pfam" id="PF08372"/>
    </source>
</evidence>
<feature type="domain" description="Multiple C2" evidence="8">
    <location>
        <begin position="273"/>
        <end position="387"/>
    </location>
</feature>
<keyword evidence="2 6" id="KW-0812">Transmembrane</keyword>
<gene>
    <name evidence="9" type="primary">gb00344</name>
    <name evidence="9" type="ORF">PR202_gb00344</name>
</gene>
<dbReference type="PANTHER" id="PTHR31425:SF20">
    <property type="entry name" value="C2 DOMAIN-CONTAINING PROTEIN"/>
    <property type="match status" value="1"/>
</dbReference>
<evidence type="ECO:0000256" key="3">
    <source>
        <dbReference type="ARBA" id="ARBA00022737"/>
    </source>
</evidence>
<comment type="caution">
    <text evidence="9">The sequence shown here is derived from an EMBL/GenBank/DDBJ whole genome shotgun (WGS) entry which is preliminary data.</text>
</comment>
<dbReference type="PANTHER" id="PTHR31425">
    <property type="entry name" value="PHOSPHORIBOSYLANTHRANILATE TRANSFERASE ISOFORM 1"/>
    <property type="match status" value="1"/>
</dbReference>
<keyword evidence="3" id="KW-0677">Repeat</keyword>
<reference evidence="9" key="1">
    <citation type="journal article" date="2018" name="DNA Res.">
        <title>Multiple hybrid de novo genome assembly of finger millet, an orphan allotetraploid crop.</title>
        <authorList>
            <person name="Hatakeyama M."/>
            <person name="Aluri S."/>
            <person name="Balachadran M.T."/>
            <person name="Sivarajan S.R."/>
            <person name="Patrignani A."/>
            <person name="Gruter S."/>
            <person name="Poveda L."/>
            <person name="Shimizu-Inatsugi R."/>
            <person name="Baeten J."/>
            <person name="Francoijs K.J."/>
            <person name="Nataraja K.N."/>
            <person name="Reddy Y.A.N."/>
            <person name="Phadnis S."/>
            <person name="Ravikumar R.L."/>
            <person name="Schlapbach R."/>
            <person name="Sreeman S.M."/>
            <person name="Shimizu K.K."/>
        </authorList>
    </citation>
    <scope>NUCLEOTIDE SEQUENCE</scope>
</reference>
<keyword evidence="10" id="KW-1185">Reference proteome</keyword>
<dbReference type="Pfam" id="PF00168">
    <property type="entry name" value="C2"/>
    <property type="match status" value="1"/>
</dbReference>
<dbReference type="EMBL" id="BQKI01000071">
    <property type="protein sequence ID" value="GJN13619.1"/>
    <property type="molecule type" value="Genomic_DNA"/>
</dbReference>
<evidence type="ECO:0000256" key="4">
    <source>
        <dbReference type="ARBA" id="ARBA00022989"/>
    </source>
</evidence>
<evidence type="ECO:0008006" key="11">
    <source>
        <dbReference type="Google" id="ProtNLM"/>
    </source>
</evidence>
<reference evidence="9" key="2">
    <citation type="submission" date="2021-12" db="EMBL/GenBank/DDBJ databases">
        <title>Resequencing data analysis of finger millet.</title>
        <authorList>
            <person name="Hatakeyama M."/>
            <person name="Aluri S."/>
            <person name="Balachadran M.T."/>
            <person name="Sivarajan S.R."/>
            <person name="Poveda L."/>
            <person name="Shimizu-Inatsugi R."/>
            <person name="Schlapbach R."/>
            <person name="Sreeman S.M."/>
            <person name="Shimizu K.K."/>
        </authorList>
    </citation>
    <scope>NUCLEOTIDE SEQUENCE</scope>
</reference>
<dbReference type="InterPro" id="IPR047259">
    <property type="entry name" value="QUIRKY-like"/>
</dbReference>
<name>A0AAV5DRB1_ELECO</name>
<evidence type="ECO:0000256" key="5">
    <source>
        <dbReference type="ARBA" id="ARBA00023136"/>
    </source>
</evidence>
<sequence>MFILSCLCSRFACRNNQSCAWCNGCGVGSCLIQTGSSTPSLQIRVYPPTSRKIGPHLHHIINSLHPIFQEQYSWDVYDTATILTVGVFDNPLVKFSSERYTGVSIGKVRIPLSDLQPGWIYSHAYSLLILKSSGVKQMGKLFLLVKFTSRSLVDVLRMYKSPNLPKIYYHHPLLMSVKYQLQYQEVQFLVSRLSWLETPLSKEVVEYMCDVQSNVWSFRKARINCYRIMSVLSVFTTFWKWFCNVCSWNNPSATLLVHIVFLLALVLHQFIVPLLLLYAFTVTIWNYRWRPAYPSHIDVKICLLDTVHPDELDEKFDTFPTSRSIDLVRMRYDRLGTIACRTDRVIGDVASCGERITALTTWRDPTATTIFGLLYFSSSYCAVFYTMENSCCNTSALHNEAPQTSMEDTVIYWEFLLAIAT</sequence>
<dbReference type="SUPFAM" id="SSF49562">
    <property type="entry name" value="C2 domain (Calcium/lipid-binding domain, CaLB)"/>
    <property type="match status" value="1"/>
</dbReference>
<organism evidence="9 10">
    <name type="scientific">Eleusine coracana subsp. coracana</name>
    <dbReference type="NCBI Taxonomy" id="191504"/>
    <lineage>
        <taxon>Eukaryota</taxon>
        <taxon>Viridiplantae</taxon>
        <taxon>Streptophyta</taxon>
        <taxon>Embryophyta</taxon>
        <taxon>Tracheophyta</taxon>
        <taxon>Spermatophyta</taxon>
        <taxon>Magnoliopsida</taxon>
        <taxon>Liliopsida</taxon>
        <taxon>Poales</taxon>
        <taxon>Poaceae</taxon>
        <taxon>PACMAD clade</taxon>
        <taxon>Chloridoideae</taxon>
        <taxon>Cynodonteae</taxon>
        <taxon>Eleusininae</taxon>
        <taxon>Eleusine</taxon>
    </lineage>
</organism>